<organism evidence="1">
    <name type="scientific">Anguilla anguilla</name>
    <name type="common">European freshwater eel</name>
    <name type="synonym">Muraena anguilla</name>
    <dbReference type="NCBI Taxonomy" id="7936"/>
    <lineage>
        <taxon>Eukaryota</taxon>
        <taxon>Metazoa</taxon>
        <taxon>Chordata</taxon>
        <taxon>Craniata</taxon>
        <taxon>Vertebrata</taxon>
        <taxon>Euteleostomi</taxon>
        <taxon>Actinopterygii</taxon>
        <taxon>Neopterygii</taxon>
        <taxon>Teleostei</taxon>
        <taxon>Anguilliformes</taxon>
        <taxon>Anguillidae</taxon>
        <taxon>Anguilla</taxon>
    </lineage>
</organism>
<protein>
    <submittedName>
        <fullName evidence="1">Uncharacterized protein</fullName>
    </submittedName>
</protein>
<dbReference type="EMBL" id="GBXM01033840">
    <property type="protein sequence ID" value="JAH74737.1"/>
    <property type="molecule type" value="Transcribed_RNA"/>
</dbReference>
<evidence type="ECO:0000313" key="1">
    <source>
        <dbReference type="EMBL" id="JAH74737.1"/>
    </source>
</evidence>
<accession>A0A0E9V9M9</accession>
<reference evidence="1" key="1">
    <citation type="submission" date="2014-11" db="EMBL/GenBank/DDBJ databases">
        <authorList>
            <person name="Amaro Gonzalez C."/>
        </authorList>
    </citation>
    <scope>NUCLEOTIDE SEQUENCE</scope>
</reference>
<proteinExistence type="predicted"/>
<reference evidence="1" key="2">
    <citation type="journal article" date="2015" name="Fish Shellfish Immunol.">
        <title>Early steps in the European eel (Anguilla anguilla)-Vibrio vulnificus interaction in the gills: Role of the RtxA13 toxin.</title>
        <authorList>
            <person name="Callol A."/>
            <person name="Pajuelo D."/>
            <person name="Ebbesson L."/>
            <person name="Teles M."/>
            <person name="MacKenzie S."/>
            <person name="Amaro C."/>
        </authorList>
    </citation>
    <scope>NUCLEOTIDE SEQUENCE</scope>
</reference>
<dbReference type="AlphaFoldDB" id="A0A0E9V9M9"/>
<sequence length="32" mass="3793">MRQVCQFFFGTFIRAPFNSQNLSFDYSNDIAK</sequence>
<name>A0A0E9V9M9_ANGAN</name>